<reference evidence="13" key="1">
    <citation type="submission" date="2018-06" db="EMBL/GenBank/DDBJ databases">
        <authorList>
            <person name="Zhirakovskaya E."/>
        </authorList>
    </citation>
    <scope>NUCLEOTIDE SEQUENCE</scope>
</reference>
<evidence type="ECO:0000256" key="1">
    <source>
        <dbReference type="ARBA" id="ARBA00000370"/>
    </source>
</evidence>
<dbReference type="FunFam" id="3.40.720.10:FF:000001">
    <property type="entry name" value="2,3-bisphosphoglycerate-independent phosphoglycerate mutase"/>
    <property type="match status" value="1"/>
</dbReference>
<comment type="catalytic activity">
    <reaction evidence="1">
        <text>(2R)-2-phosphoglycerate = (2R)-3-phosphoglycerate</text>
        <dbReference type="Rhea" id="RHEA:15901"/>
        <dbReference type="ChEBI" id="CHEBI:58272"/>
        <dbReference type="ChEBI" id="CHEBI:58289"/>
        <dbReference type="EC" id="5.4.2.12"/>
    </reaction>
</comment>
<dbReference type="GO" id="GO:0004619">
    <property type="term" value="F:phosphoglycerate mutase activity"/>
    <property type="evidence" value="ECO:0007669"/>
    <property type="project" value="UniProtKB-EC"/>
</dbReference>
<dbReference type="Gene3D" id="3.40.1450.10">
    <property type="entry name" value="BPG-independent phosphoglycerate mutase, domain B"/>
    <property type="match status" value="1"/>
</dbReference>
<dbReference type="SUPFAM" id="SSF53649">
    <property type="entry name" value="Alkaline phosphatase-like"/>
    <property type="match status" value="1"/>
</dbReference>
<dbReference type="GO" id="GO:0006096">
    <property type="term" value="P:glycolytic process"/>
    <property type="evidence" value="ECO:0007669"/>
    <property type="project" value="UniProtKB-UniPathway"/>
</dbReference>
<comment type="pathway">
    <text evidence="3">Carbohydrate degradation; glycolysis; pyruvate from D-glyceraldehyde 3-phosphate: step 3/5.</text>
</comment>
<dbReference type="GO" id="GO:0005829">
    <property type="term" value="C:cytosol"/>
    <property type="evidence" value="ECO:0007669"/>
    <property type="project" value="TreeGrafter"/>
</dbReference>
<comment type="cofactor">
    <cofactor evidence="2">
        <name>Mn(2+)</name>
        <dbReference type="ChEBI" id="CHEBI:29035"/>
    </cofactor>
</comment>
<evidence type="ECO:0000256" key="10">
    <source>
        <dbReference type="ARBA" id="ARBA00071648"/>
    </source>
</evidence>
<evidence type="ECO:0000256" key="9">
    <source>
        <dbReference type="ARBA" id="ARBA00023235"/>
    </source>
</evidence>
<evidence type="ECO:0000256" key="8">
    <source>
        <dbReference type="ARBA" id="ARBA00023211"/>
    </source>
</evidence>
<evidence type="ECO:0000256" key="6">
    <source>
        <dbReference type="ARBA" id="ARBA00022723"/>
    </source>
</evidence>
<evidence type="ECO:0000256" key="3">
    <source>
        <dbReference type="ARBA" id="ARBA00004798"/>
    </source>
</evidence>
<dbReference type="PIRSF" id="PIRSF001492">
    <property type="entry name" value="IPGAM"/>
    <property type="match status" value="1"/>
</dbReference>
<dbReference type="PANTHER" id="PTHR31637">
    <property type="entry name" value="2,3-BISPHOSPHOGLYCERATE-INDEPENDENT PHOSPHOGLYCERATE MUTASE"/>
    <property type="match status" value="1"/>
</dbReference>
<accession>A0A3B1APF0</accession>
<dbReference type="Pfam" id="PF01676">
    <property type="entry name" value="Metalloenzyme"/>
    <property type="match status" value="1"/>
</dbReference>
<protein>
    <recommendedName>
        <fullName evidence="10">2,3-bisphosphoglycerate-independent phosphoglycerate mutase</fullName>
        <ecNumber evidence="5">5.4.2.12</ecNumber>
    </recommendedName>
</protein>
<dbReference type="InterPro" id="IPR017850">
    <property type="entry name" value="Alkaline_phosphatase_core_sf"/>
</dbReference>
<dbReference type="PANTHER" id="PTHR31637:SF0">
    <property type="entry name" value="2,3-BISPHOSPHOGLYCERATE-INDEPENDENT PHOSPHOGLYCERATE MUTASE"/>
    <property type="match status" value="1"/>
</dbReference>
<dbReference type="InterPro" id="IPR005995">
    <property type="entry name" value="Pgm_bpd_ind"/>
</dbReference>
<dbReference type="CDD" id="cd16010">
    <property type="entry name" value="iPGM"/>
    <property type="match status" value="1"/>
</dbReference>
<dbReference type="GO" id="GO:0006007">
    <property type="term" value="P:glucose catabolic process"/>
    <property type="evidence" value="ECO:0007669"/>
    <property type="project" value="InterPro"/>
</dbReference>
<proteinExistence type="inferred from homology"/>
<evidence type="ECO:0000256" key="5">
    <source>
        <dbReference type="ARBA" id="ARBA00012026"/>
    </source>
</evidence>
<name>A0A3B1APF0_9ZZZZ</name>
<evidence type="ECO:0000256" key="4">
    <source>
        <dbReference type="ARBA" id="ARBA00008819"/>
    </source>
</evidence>
<evidence type="ECO:0000256" key="7">
    <source>
        <dbReference type="ARBA" id="ARBA00023152"/>
    </source>
</evidence>
<dbReference type="NCBIfam" id="TIGR01307">
    <property type="entry name" value="pgm_bpd_ind"/>
    <property type="match status" value="1"/>
</dbReference>
<comment type="similarity">
    <text evidence="4">Belongs to the BPG-independent phosphoglycerate mutase family.</text>
</comment>
<evidence type="ECO:0000259" key="12">
    <source>
        <dbReference type="Pfam" id="PF06415"/>
    </source>
</evidence>
<keyword evidence="8" id="KW-0464">Manganese</keyword>
<dbReference type="EMBL" id="UOFX01000006">
    <property type="protein sequence ID" value="VAX05622.1"/>
    <property type="molecule type" value="Genomic_DNA"/>
</dbReference>
<feature type="domain" description="Metalloenzyme" evidence="11">
    <location>
        <begin position="18"/>
        <end position="512"/>
    </location>
</feature>
<dbReference type="Gene3D" id="3.40.720.10">
    <property type="entry name" value="Alkaline Phosphatase, subunit A"/>
    <property type="match status" value="1"/>
</dbReference>
<dbReference type="AlphaFoldDB" id="A0A3B1APF0"/>
<dbReference type="Pfam" id="PF06415">
    <property type="entry name" value="iPGM_N"/>
    <property type="match status" value="1"/>
</dbReference>
<gene>
    <name evidence="13" type="ORF">MNBD_GAMMA26-1640</name>
</gene>
<feature type="domain" description="BPG-independent PGAM N-terminal" evidence="12">
    <location>
        <begin position="96"/>
        <end position="312"/>
    </location>
</feature>
<dbReference type="FunFam" id="3.40.1450.10:FF:000001">
    <property type="entry name" value="2,3-bisphosphoglycerate-independent phosphoglycerate mutase"/>
    <property type="match status" value="1"/>
</dbReference>
<dbReference type="InterPro" id="IPR036646">
    <property type="entry name" value="PGAM_B_sf"/>
</dbReference>
<dbReference type="UniPathway" id="UPA00109">
    <property type="reaction ID" value="UER00186"/>
</dbReference>
<keyword evidence="7" id="KW-0324">Glycolysis</keyword>
<dbReference type="SUPFAM" id="SSF64158">
    <property type="entry name" value="2,3-Bisphosphoglycerate-independent phosphoglycerate mutase, substrate-binding domain"/>
    <property type="match status" value="1"/>
</dbReference>
<keyword evidence="6" id="KW-0479">Metal-binding</keyword>
<sequence>MIFENSLKKLKIMTNSHKPVVLLILDGWGYREDADSNAIKGANTPVWDSLWQDCPHTLIGTSGAAVGLPEGQMGNSEVGHLNLGAGRVVYQEFTRISRAIKDGSFFTNTVLSGVVDQTIFKGKAVHIMGLLSPGGVHSHEKHIHAMIRMAVARGATKVYMHALLDGRDVPPKSAEASLRAMDELFVELGVGRTVSVTGRYYTMDRDQRWERVEKGYKILTQGQAEFVASDAVTALQMAYQRGETDEFVTPTRIQGVTEQQVQIEDGDAVVFMNYRSDRARQITSAFIDPEFAGFDRQTIPKLTGFVTLTQYNQAFNTPVIFPPNELHNVFGEYISKLGLKQLRLAETEKYAHVTFFFNGGREEPFVNEHRILVPSPKVATYDLQPEMSANEVTDKLVAAIEGDGYDTIICNLANPDMVGHTGIYAAAVKAIEVIDQNLGRIVAAVNKAGGQMLITADHGNAEQMLDAETGQPHTAHTNNQVPVVYVGPTADMAEQGSLCDIAPTLLYLLGLEQPTEMEGRPLVEPGAD</sequence>
<dbReference type="GO" id="GO:0030145">
    <property type="term" value="F:manganese ion binding"/>
    <property type="evidence" value="ECO:0007669"/>
    <property type="project" value="InterPro"/>
</dbReference>
<dbReference type="InterPro" id="IPR006124">
    <property type="entry name" value="Metalloenzyme"/>
</dbReference>
<keyword evidence="9 13" id="KW-0413">Isomerase</keyword>
<evidence type="ECO:0000313" key="13">
    <source>
        <dbReference type="EMBL" id="VAX05622.1"/>
    </source>
</evidence>
<organism evidence="13">
    <name type="scientific">hydrothermal vent metagenome</name>
    <dbReference type="NCBI Taxonomy" id="652676"/>
    <lineage>
        <taxon>unclassified sequences</taxon>
        <taxon>metagenomes</taxon>
        <taxon>ecological metagenomes</taxon>
    </lineage>
</organism>
<dbReference type="HAMAP" id="MF_01038">
    <property type="entry name" value="GpmI"/>
    <property type="match status" value="1"/>
</dbReference>
<dbReference type="InterPro" id="IPR011258">
    <property type="entry name" value="BPG-indep_PGM_N"/>
</dbReference>
<dbReference type="EC" id="5.4.2.12" evidence="5"/>
<evidence type="ECO:0000259" key="11">
    <source>
        <dbReference type="Pfam" id="PF01676"/>
    </source>
</evidence>
<evidence type="ECO:0000256" key="2">
    <source>
        <dbReference type="ARBA" id="ARBA00001936"/>
    </source>
</evidence>